<proteinExistence type="predicted"/>
<name>A0A0F8XPI0_9ZZZZ</name>
<reference evidence="1" key="1">
    <citation type="journal article" date="2015" name="Nature">
        <title>Complex archaea that bridge the gap between prokaryotes and eukaryotes.</title>
        <authorList>
            <person name="Spang A."/>
            <person name="Saw J.H."/>
            <person name="Jorgensen S.L."/>
            <person name="Zaremba-Niedzwiedzka K."/>
            <person name="Martijn J."/>
            <person name="Lind A.E."/>
            <person name="van Eijk R."/>
            <person name="Schleper C."/>
            <person name="Guy L."/>
            <person name="Ettema T.J."/>
        </authorList>
    </citation>
    <scope>NUCLEOTIDE SEQUENCE</scope>
</reference>
<protein>
    <submittedName>
        <fullName evidence="1">Uncharacterized protein</fullName>
    </submittedName>
</protein>
<evidence type="ECO:0000313" key="1">
    <source>
        <dbReference type="EMBL" id="KKK63100.1"/>
    </source>
</evidence>
<comment type="caution">
    <text evidence="1">The sequence shown here is derived from an EMBL/GenBank/DDBJ whole genome shotgun (WGS) entry which is preliminary data.</text>
</comment>
<dbReference type="AlphaFoldDB" id="A0A0F8XPI0"/>
<dbReference type="EMBL" id="LAZR01061674">
    <property type="protein sequence ID" value="KKK63100.1"/>
    <property type="molecule type" value="Genomic_DNA"/>
</dbReference>
<organism evidence="1">
    <name type="scientific">marine sediment metagenome</name>
    <dbReference type="NCBI Taxonomy" id="412755"/>
    <lineage>
        <taxon>unclassified sequences</taxon>
        <taxon>metagenomes</taxon>
        <taxon>ecological metagenomes</taxon>
    </lineage>
</organism>
<gene>
    <name evidence="1" type="ORF">LCGC14_2997680</name>
</gene>
<accession>A0A0F8XPI0</accession>
<feature type="non-terminal residue" evidence="1">
    <location>
        <position position="88"/>
    </location>
</feature>
<sequence length="88" mass="9151">MTWGYKKEAGTGGYAPPAPIPGPMFLVGLEVDPATIAVMRDVVVGMLHRTRQVVLTPGQRLETPAARVAVVPAHMTLGLTEDAEGAGG</sequence>